<feature type="region of interest" description="Disordered" evidence="3">
    <location>
        <begin position="673"/>
        <end position="775"/>
    </location>
</feature>
<dbReference type="InterPro" id="IPR035967">
    <property type="entry name" value="SWAP/Surp_sf"/>
</dbReference>
<dbReference type="InterPro" id="IPR012677">
    <property type="entry name" value="Nucleotide-bd_a/b_plait_sf"/>
</dbReference>
<dbReference type="SMART" id="SM00582">
    <property type="entry name" value="RPR"/>
    <property type="match status" value="1"/>
</dbReference>
<dbReference type="InterPro" id="IPR008942">
    <property type="entry name" value="ENTH_VHS"/>
</dbReference>
<dbReference type="InterPro" id="IPR000061">
    <property type="entry name" value="Surp"/>
</dbReference>
<dbReference type="PANTHER" id="PTHR23140:SF0">
    <property type="entry name" value="U2 SNRNP-ASSOCIATED SURP MOTIF-CONTAINING PROTEIN"/>
    <property type="match status" value="1"/>
</dbReference>
<dbReference type="Gene3D" id="1.25.40.90">
    <property type="match status" value="1"/>
</dbReference>
<comment type="caution">
    <text evidence="7">The sequence shown here is derived from an EMBL/GenBank/DDBJ whole genome shotgun (WGS) entry which is preliminary data.</text>
</comment>
<reference evidence="7 8" key="1">
    <citation type="submission" date="2016-06" db="EMBL/GenBank/DDBJ databases">
        <title>Evolution of pathogenesis and genome organization in the Tremellales.</title>
        <authorList>
            <person name="Cuomo C."/>
            <person name="Litvintseva A."/>
            <person name="Heitman J."/>
            <person name="Chen Y."/>
            <person name="Sun S."/>
            <person name="Springer D."/>
            <person name="Dromer F."/>
            <person name="Young S."/>
            <person name="Zeng Q."/>
            <person name="Chapman S."/>
            <person name="Gujja S."/>
            <person name="Saif S."/>
            <person name="Birren B."/>
        </authorList>
    </citation>
    <scope>NUCLEOTIDE SEQUENCE [LARGE SCALE GENOMIC DNA]</scope>
    <source>
        <strain evidence="7 8">CBS 6273</strain>
    </source>
</reference>
<organism evidence="7 8">
    <name type="scientific">Cryptococcus amylolentus CBS 6273</name>
    <dbReference type="NCBI Taxonomy" id="1296118"/>
    <lineage>
        <taxon>Eukaryota</taxon>
        <taxon>Fungi</taxon>
        <taxon>Dikarya</taxon>
        <taxon>Basidiomycota</taxon>
        <taxon>Agaricomycotina</taxon>
        <taxon>Tremellomycetes</taxon>
        <taxon>Tremellales</taxon>
        <taxon>Cryptococcaceae</taxon>
        <taxon>Cryptococcus</taxon>
    </lineage>
</organism>
<dbReference type="InterPro" id="IPR051485">
    <property type="entry name" value="SR-CTD_assoc_factor"/>
</dbReference>
<dbReference type="PROSITE" id="PS50102">
    <property type="entry name" value="RRM"/>
    <property type="match status" value="1"/>
</dbReference>
<dbReference type="PROSITE" id="PS51391">
    <property type="entry name" value="CID"/>
    <property type="match status" value="1"/>
</dbReference>
<feature type="region of interest" description="Disordered" evidence="3">
    <location>
        <begin position="75"/>
        <end position="145"/>
    </location>
</feature>
<feature type="compositionally biased region" description="Basic and acidic residues" evidence="3">
    <location>
        <begin position="673"/>
        <end position="694"/>
    </location>
</feature>
<dbReference type="SMART" id="SM00360">
    <property type="entry name" value="RRM"/>
    <property type="match status" value="1"/>
</dbReference>
<proteinExistence type="predicted"/>
<dbReference type="AlphaFoldDB" id="A0A1E3JLU7"/>
<feature type="compositionally biased region" description="Basic residues" evidence="3">
    <location>
        <begin position="361"/>
        <end position="378"/>
    </location>
</feature>
<feature type="domain" description="SURP motif" evidence="5">
    <location>
        <begin position="414"/>
        <end position="457"/>
    </location>
</feature>
<evidence type="ECO:0000259" key="4">
    <source>
        <dbReference type="PROSITE" id="PS50102"/>
    </source>
</evidence>
<evidence type="ECO:0000256" key="3">
    <source>
        <dbReference type="SAM" id="MobiDB-lite"/>
    </source>
</evidence>
<dbReference type="EMBL" id="MEKH01000010">
    <property type="protein sequence ID" value="ODO01626.1"/>
    <property type="molecule type" value="Genomic_DNA"/>
</dbReference>
<dbReference type="Gene3D" id="1.10.10.790">
    <property type="entry name" value="Surp module"/>
    <property type="match status" value="1"/>
</dbReference>
<dbReference type="OrthoDB" id="377209at2759"/>
<evidence type="ECO:0008006" key="9">
    <source>
        <dbReference type="Google" id="ProtNLM"/>
    </source>
</evidence>
<evidence type="ECO:0000259" key="5">
    <source>
        <dbReference type="PROSITE" id="PS50128"/>
    </source>
</evidence>
<evidence type="ECO:0000313" key="8">
    <source>
        <dbReference type="Proteomes" id="UP000095149"/>
    </source>
</evidence>
<evidence type="ECO:0000259" key="6">
    <source>
        <dbReference type="PROSITE" id="PS51391"/>
    </source>
</evidence>
<feature type="domain" description="RRM" evidence="4">
    <location>
        <begin position="256"/>
        <end position="340"/>
    </location>
</feature>
<dbReference type="SUPFAM" id="SSF109905">
    <property type="entry name" value="Surp module (SWAP domain)"/>
    <property type="match status" value="1"/>
</dbReference>
<protein>
    <recommendedName>
        <fullName evidence="9">U2-associated protein SR140</fullName>
    </recommendedName>
</protein>
<evidence type="ECO:0000313" key="7">
    <source>
        <dbReference type="EMBL" id="ODO01626.1"/>
    </source>
</evidence>
<dbReference type="InterPro" id="IPR006569">
    <property type="entry name" value="CID_dom"/>
</dbReference>
<feature type="domain" description="CID" evidence="6">
    <location>
        <begin position="501"/>
        <end position="649"/>
    </location>
</feature>
<dbReference type="GO" id="GO:0003723">
    <property type="term" value="F:RNA binding"/>
    <property type="evidence" value="ECO:0007669"/>
    <property type="project" value="UniProtKB-UniRule"/>
</dbReference>
<feature type="region of interest" description="Disordered" evidence="3">
    <location>
        <begin position="348"/>
        <end position="401"/>
    </location>
</feature>
<keyword evidence="1 2" id="KW-0694">RNA-binding</keyword>
<dbReference type="Pfam" id="PF00076">
    <property type="entry name" value="RRM_1"/>
    <property type="match status" value="1"/>
</dbReference>
<evidence type="ECO:0000256" key="2">
    <source>
        <dbReference type="PROSITE-ProRule" id="PRU00176"/>
    </source>
</evidence>
<feature type="compositionally biased region" description="Basic and acidic residues" evidence="3">
    <location>
        <begin position="47"/>
        <end position="62"/>
    </location>
</feature>
<feature type="compositionally biased region" description="Acidic residues" evidence="3">
    <location>
        <begin position="728"/>
        <end position="775"/>
    </location>
</feature>
<dbReference type="InterPro" id="IPR035979">
    <property type="entry name" value="RBD_domain_sf"/>
</dbReference>
<dbReference type="GO" id="GO:0006396">
    <property type="term" value="P:RNA processing"/>
    <property type="evidence" value="ECO:0007669"/>
    <property type="project" value="InterPro"/>
</dbReference>
<sequence>MSGRRIDLAKFAGSDSEGEDSQPKRQLELTALKSKTFSHGITKKTKRDLEKEAEEKKRVEEEKAAALVMAEFEEDFNSGPSHPNTSMRGFGGGSNAAPMGPRKGFVKAGGAPMELQSRPPAAFRPPSGPGMGPGGRALQGSTGFQPPRGPAAMGFQQAPPPHVRPVGFGGPPLSQYAAPVDPRRVAPAAPTAAPSASNGPMRKKRAMDSFLQEIKNNQDAREQRLGNMAKKEGSSVSALAAWESETKNGVLDLQTTNLFVSNLPRENITEDTVGLYFAKIGPVGTVKIMWPRGEDNLSFQHRGLSGFVSYMSRSDAETAVRELEGAEFQGNKLRVGWSKAVPKPSKALYGKLTRDSDIGNTKKRKERSQSPPRKRRARSYSYSSSSSYSRSPSPRRDSDGETWLKTIPEEKAKFVKAVAARVKEHGRGLEDVLREKEKDNEKFSFLFDDKLPEYHLYKSTLSSRYCIPNPPHTFIDEGYASMYSSDSAEGSEKERTSKGKLGRLAKRRFEAMLRVISGKRGEIARAMEFALTHAEAADEVAETIVQSLIIPSTPVPRKLARLHLISDILHNSASPLPNVWRYRQAFEARLPPVWAHLKGVETSLEAYKGRISADVFGKSVGSVLDIWERWIVFNTETAELFRALLSGHISLDSLTRTPQGMWVDKAVLEAQDEAKRQKAEEERRAREKKEEADQRFNSGGFKSSFKRVDPSSNAGESTSLENHPAAEQDLDGEAMEDLDGGEMGLDGEEMDLDGEPLVSEDLDGEVMEDLDGEAM</sequence>
<dbReference type="Gene3D" id="3.30.70.330">
    <property type="match status" value="1"/>
</dbReference>
<dbReference type="Pfam" id="PF01805">
    <property type="entry name" value="Surp"/>
    <property type="match status" value="1"/>
</dbReference>
<feature type="compositionally biased region" description="Polar residues" evidence="3">
    <location>
        <begin position="710"/>
        <end position="721"/>
    </location>
</feature>
<feature type="compositionally biased region" description="Polar residues" evidence="3">
    <location>
        <begin position="78"/>
        <end position="87"/>
    </location>
</feature>
<dbReference type="SUPFAM" id="SSF54928">
    <property type="entry name" value="RNA-binding domain, RBD"/>
    <property type="match status" value="1"/>
</dbReference>
<dbReference type="InterPro" id="IPR000504">
    <property type="entry name" value="RRM_dom"/>
</dbReference>
<feature type="compositionally biased region" description="Low complexity" evidence="3">
    <location>
        <begin position="379"/>
        <end position="392"/>
    </location>
</feature>
<dbReference type="GO" id="GO:0005634">
    <property type="term" value="C:nucleus"/>
    <property type="evidence" value="ECO:0007669"/>
    <property type="project" value="TreeGrafter"/>
</dbReference>
<accession>A0A1E3JLU7</accession>
<name>A0A1E3JLU7_9TREE</name>
<gene>
    <name evidence="7" type="ORF">I350_06448</name>
</gene>
<dbReference type="PANTHER" id="PTHR23140">
    <property type="entry name" value="RNA PROCESSING PROTEIN LD23810P"/>
    <property type="match status" value="1"/>
</dbReference>
<evidence type="ECO:0000256" key="1">
    <source>
        <dbReference type="ARBA" id="ARBA00022884"/>
    </source>
</evidence>
<feature type="region of interest" description="Disordered" evidence="3">
    <location>
        <begin position="1"/>
        <end position="62"/>
    </location>
</feature>
<dbReference type="Proteomes" id="UP000095149">
    <property type="component" value="Unassembled WGS sequence"/>
</dbReference>
<dbReference type="PROSITE" id="PS50128">
    <property type="entry name" value="SURP"/>
    <property type="match status" value="1"/>
</dbReference>
<dbReference type="Pfam" id="PF04818">
    <property type="entry name" value="CID"/>
    <property type="match status" value="1"/>
</dbReference>